<feature type="domain" description="ABC-type transport auxiliary lipoprotein component" evidence="1">
    <location>
        <begin position="67"/>
        <end position="220"/>
    </location>
</feature>
<name>A0ABY8FPP2_9GAMM</name>
<proteinExistence type="predicted"/>
<reference evidence="2 3" key="1">
    <citation type="submission" date="2019-01" db="EMBL/GenBank/DDBJ databases">
        <title>Genome sequence of Salinicola endophyticus REST5.</title>
        <authorList>
            <person name="Nascimento F.X."/>
        </authorList>
    </citation>
    <scope>NUCLEOTIDE SEQUENCE [LARGE SCALE GENOMIC DNA]</scope>
    <source>
        <strain evidence="2 3">REST5</strain>
    </source>
</reference>
<dbReference type="Gene3D" id="3.40.50.10610">
    <property type="entry name" value="ABC-type transport auxiliary lipoprotein component"/>
    <property type="match status" value="1"/>
</dbReference>
<keyword evidence="3" id="KW-1185">Reference proteome</keyword>
<gene>
    <name evidence="2" type="ORF">EVC62_15550</name>
</gene>
<dbReference type="Pfam" id="PF03886">
    <property type="entry name" value="ABC_trans_aux"/>
    <property type="match status" value="1"/>
</dbReference>
<accession>A0ABY8FPP2</accession>
<evidence type="ECO:0000313" key="3">
    <source>
        <dbReference type="Proteomes" id="UP001321526"/>
    </source>
</evidence>
<dbReference type="Proteomes" id="UP001321526">
    <property type="component" value="Chromosome"/>
</dbReference>
<protein>
    <submittedName>
        <fullName evidence="2">Membrane integrity-associated transporter subunit PqiC</fullName>
    </submittedName>
</protein>
<dbReference type="EMBL" id="CP035631">
    <property type="protein sequence ID" value="WFF43658.1"/>
    <property type="molecule type" value="Genomic_DNA"/>
</dbReference>
<sequence>MPHGNESGRRSSSQASACYARRSAVRDAEAARVRGPRWRRGALSLLLLAGLFTLAGCAGTPSAPNRYTLPEIGKVTPAAGISAPTLVVQPVAISNYLDQEGIVMQLSDIELNSANQNLWADSLGSQLTRNLRQTLTQALPQTLVLGAGDAGDARLSVEVDRFQGRYDGQAVVSGEWQLREGNRVVRQEPFSITRPLTADGYPALVRTLGEAWEAVGERIAGELSSSRNGH</sequence>
<evidence type="ECO:0000259" key="1">
    <source>
        <dbReference type="Pfam" id="PF03886"/>
    </source>
</evidence>
<dbReference type="SUPFAM" id="SSF159594">
    <property type="entry name" value="XCC0632-like"/>
    <property type="match status" value="1"/>
</dbReference>
<evidence type="ECO:0000313" key="2">
    <source>
        <dbReference type="EMBL" id="WFF43658.1"/>
    </source>
</evidence>
<organism evidence="2 3">
    <name type="scientific">Salinicola endophyticus</name>
    <dbReference type="NCBI Taxonomy" id="1949083"/>
    <lineage>
        <taxon>Bacteria</taxon>
        <taxon>Pseudomonadati</taxon>
        <taxon>Pseudomonadota</taxon>
        <taxon>Gammaproteobacteria</taxon>
        <taxon>Oceanospirillales</taxon>
        <taxon>Halomonadaceae</taxon>
        <taxon>Salinicola</taxon>
    </lineage>
</organism>
<dbReference type="InterPro" id="IPR005586">
    <property type="entry name" value="ABC_trans_aux"/>
</dbReference>